<feature type="compositionally biased region" description="Acidic residues" evidence="1">
    <location>
        <begin position="63"/>
        <end position="105"/>
    </location>
</feature>
<evidence type="ECO:0000313" key="2">
    <source>
        <dbReference type="EMBL" id="SBT83646.1"/>
    </source>
</evidence>
<evidence type="ECO:0000313" key="3">
    <source>
        <dbReference type="Proteomes" id="UP000242942"/>
    </source>
</evidence>
<evidence type="ECO:0000256" key="1">
    <source>
        <dbReference type="SAM" id="MobiDB-lite"/>
    </source>
</evidence>
<feature type="region of interest" description="Disordered" evidence="1">
    <location>
        <begin position="363"/>
        <end position="384"/>
    </location>
</feature>
<dbReference type="VEuPathDB" id="PlasmoDB:POWCR01_000165300"/>
<protein>
    <submittedName>
        <fullName evidence="2">PIR protein</fullName>
    </submittedName>
</protein>
<dbReference type="AlphaFoldDB" id="A0A1D3JD40"/>
<dbReference type="GO" id="GO:0005634">
    <property type="term" value="C:nucleus"/>
    <property type="evidence" value="ECO:0007669"/>
    <property type="project" value="TreeGrafter"/>
</dbReference>
<keyword evidence="3" id="KW-1185">Reference proteome</keyword>
<name>A0A1D3JD40_PLAOA</name>
<dbReference type="InterPro" id="IPR008780">
    <property type="entry name" value="Plasmodium_Vir"/>
</dbReference>
<accession>A0A1D3JD40</accession>
<dbReference type="PANTHER" id="PTHR13275:SF4">
    <property type="entry name" value="VACUOLAR PROTEIN SORTING-ASSOCIATED PROTEIN 72 HOMOLOG"/>
    <property type="match status" value="1"/>
</dbReference>
<gene>
    <name evidence="2" type="primary">PocGH01_00137200</name>
    <name evidence="2" type="ORF">POCGH01_00137200</name>
</gene>
<dbReference type="OrthoDB" id="10461715at2759"/>
<feature type="region of interest" description="Disordered" evidence="1">
    <location>
        <begin position="43"/>
        <end position="109"/>
    </location>
</feature>
<dbReference type="Pfam" id="PF05795">
    <property type="entry name" value="Plasmodium_Vir"/>
    <property type="match status" value="1"/>
</dbReference>
<organism evidence="2 3">
    <name type="scientific">Plasmodium ovale</name>
    <name type="common">malaria parasite P. ovale</name>
    <dbReference type="NCBI Taxonomy" id="36330"/>
    <lineage>
        <taxon>Eukaryota</taxon>
        <taxon>Sar</taxon>
        <taxon>Alveolata</taxon>
        <taxon>Apicomplexa</taxon>
        <taxon>Aconoidasida</taxon>
        <taxon>Haemosporida</taxon>
        <taxon>Plasmodiidae</taxon>
        <taxon>Plasmodium</taxon>
        <taxon>Plasmodium (Plasmodium)</taxon>
    </lineage>
</organism>
<dbReference type="PANTHER" id="PTHR13275">
    <property type="entry name" value="YL-1 PROTEIN TRANSCRIPTION FACTOR-LIKE 1"/>
    <property type="match status" value="1"/>
</dbReference>
<feature type="region of interest" description="Disordered" evidence="1">
    <location>
        <begin position="214"/>
        <end position="267"/>
    </location>
</feature>
<feature type="compositionally biased region" description="Basic and acidic residues" evidence="1">
    <location>
        <begin position="368"/>
        <end position="382"/>
    </location>
</feature>
<reference evidence="2 3" key="1">
    <citation type="submission" date="2016-06" db="EMBL/GenBank/DDBJ databases">
        <authorList>
            <consortium name="Pathogen Informatics"/>
        </authorList>
    </citation>
    <scope>NUCLEOTIDE SEQUENCE [LARGE SCALE GENOMIC DNA]</scope>
    <source>
        <strain evidence="2">PocGH01</strain>
    </source>
</reference>
<dbReference type="VEuPathDB" id="PlasmoDB:PocGH01_00137200"/>
<dbReference type="Proteomes" id="UP000242942">
    <property type="component" value="Unassembled WGS sequence"/>
</dbReference>
<feature type="compositionally biased region" description="Polar residues" evidence="1">
    <location>
        <begin position="219"/>
        <end position="232"/>
    </location>
</feature>
<dbReference type="EMBL" id="FLRI01000167">
    <property type="protein sequence ID" value="SBT83646.1"/>
    <property type="molecule type" value="Genomic_DNA"/>
</dbReference>
<feature type="compositionally biased region" description="Basic and acidic residues" evidence="1">
    <location>
        <begin position="43"/>
        <end position="62"/>
    </location>
</feature>
<proteinExistence type="predicted"/>
<sequence>MLNDVFTEVLTLLNGIKSLILNFFFMSSEKGARVLVEDECEEKIKNVETRQEAAPENEARKEEEDEEEEEEEEEDEEEEEEDEDEEDDDDEDDDEDDEENAEEEDKTVVENDCIKIPPKLCSTNCHIHKLNLCEKKDIKLLCYYLEKCSDLTEKSSSESEISNSSYCKTFNKIINVYNDKTKCKDGNSDNEYCQEVKQCRDKYPNKNLSKLKCTEEESSSLSQEPATGSEQLQVEVHESPPLEHGTGSDSITGETRCGPSVDISHPENKSLEISPRTEEIAVYVQPNCDVVSAKEPLGGDDQIAKCVQVQPQTLTSSDTNESYITSSTSSISCQLSNDKKSCEKSLVTSEGTHRETIYHLSQSSQEHTINHSETHMHSKEETGSASTTITSASTVLGIPFFVFMLYKFTHIGSLLHNKIIKKGKITEYINGDSSDEMLNEYFMYDNSKSQEKGCSIPYHSV</sequence>